<sequence length="812" mass="88733">MLLLFRMDANLRRGYLIFVLTLTYLATASSISLPEAILQRLKVGERIPRRPQLQIQEDAAFQRRMRSSLHPRIMAESGPTWNTLDGSPPLIIAHGGASGLFPDQTAGAYIYAASTSLQNTALSCDVQLTKDGYGICRTGINLGDSTTINATYPQLATELIVNGELIQGFFSVNLTASFVLNNISAVQSNAARTIAFDGMFPVTQPTDMIKFSLNTSLFWINVEYPSFFYQHGLNMTSYIHELISNMPIDFVSSPEVGFLKTLKSSVPKTTNLVLKVGETDKVDPSTNITYGSLLSNLSDIATYASGILVHKEYIWPVDNATLYLEAESTIIREAHKVQLAVYGYGFVNDPMIPIYNYSFDPIREYLQFVPASGSHIDGFLSDFPTTASEAIACFRGATPAVRLAGTKPFIISHNGDSGNYPGCTKLAYDGAVRGGASYIDCPVQMTSDGIAICRESPDLLIGTDVSTHSDFLKRLSLIRQFQAEKGIFSINMTWAEIQTLKATMFSPEEDFNVIRNPAYNNQEGVLQLTDFLNYAKNTSVGILIDIQNGYFLETEVDKNVVGAVLASLNASGLASSDRVMIQSEDSAILSLFRQVTNYTLIYRVVDTDVLVTKTEVSDVKALANFVTLPRALVQVASNGFLVNKTDIVDLFHAQNVSVFVSFLRNEFVALPYDYDSDPTLELDTLLKVYNVDGVITDFPATASYYLSNTCSNMKTQAIGGQQYGIQTVVPGALVTQLALNIQPPPPSQARLNVSNGERNLSLTLNAPSTSPGPNTAPTASPPSPQSEASRSLKLNITLISIIIASIIFHHFK</sequence>
<gene>
    <name evidence="10" type="ORF">KP509_08G056600</name>
</gene>
<dbReference type="Pfam" id="PF03009">
    <property type="entry name" value="GDPD"/>
    <property type="match status" value="1"/>
</dbReference>
<keyword evidence="6" id="KW-0325">Glycoprotein</keyword>
<evidence type="ECO:0000313" key="11">
    <source>
        <dbReference type="Proteomes" id="UP000825935"/>
    </source>
</evidence>
<dbReference type="OMA" id="CNFRIFS"/>
<evidence type="ECO:0000259" key="9">
    <source>
        <dbReference type="PROSITE" id="PS51704"/>
    </source>
</evidence>
<dbReference type="OrthoDB" id="1058301at2759"/>
<dbReference type="EC" id="3.1.4.46" evidence="2"/>
<comment type="caution">
    <text evidence="10">The sequence shown here is derived from an EMBL/GenBank/DDBJ whole genome shotgun (WGS) entry which is preliminary data.</text>
</comment>
<keyword evidence="3" id="KW-0732">Signal</keyword>
<dbReference type="InterPro" id="IPR030395">
    <property type="entry name" value="GP_PDE_dom"/>
</dbReference>
<evidence type="ECO:0000256" key="5">
    <source>
        <dbReference type="ARBA" id="ARBA00022801"/>
    </source>
</evidence>
<evidence type="ECO:0000313" key="10">
    <source>
        <dbReference type="EMBL" id="KAH7431594.1"/>
    </source>
</evidence>
<feature type="compositionally biased region" description="Low complexity" evidence="8">
    <location>
        <begin position="766"/>
        <end position="778"/>
    </location>
</feature>
<evidence type="ECO:0000256" key="3">
    <source>
        <dbReference type="ARBA" id="ARBA00022729"/>
    </source>
</evidence>
<dbReference type="AlphaFoldDB" id="A0A8T2UE80"/>
<keyword evidence="11" id="KW-1185">Reference proteome</keyword>
<dbReference type="GO" id="GO:0006071">
    <property type="term" value="P:glycerol metabolic process"/>
    <property type="evidence" value="ECO:0007669"/>
    <property type="project" value="UniProtKB-KW"/>
</dbReference>
<dbReference type="PANTHER" id="PTHR43620">
    <property type="entry name" value="GLYCEROPHOSPHORYL DIESTER PHOSPHODIESTERASE"/>
    <property type="match status" value="1"/>
</dbReference>
<evidence type="ECO:0000256" key="6">
    <source>
        <dbReference type="ARBA" id="ARBA00023180"/>
    </source>
</evidence>
<comment type="similarity">
    <text evidence="1">Belongs to the glycerophosphoryl diester phosphodiesterase family.</text>
</comment>
<evidence type="ECO:0000256" key="1">
    <source>
        <dbReference type="ARBA" id="ARBA00007277"/>
    </source>
</evidence>
<dbReference type="GO" id="GO:0008889">
    <property type="term" value="F:glycerophosphodiester phosphodiesterase activity"/>
    <property type="evidence" value="ECO:0007669"/>
    <property type="project" value="UniProtKB-EC"/>
</dbReference>
<dbReference type="PANTHER" id="PTHR43620:SF7">
    <property type="entry name" value="GLYCEROPHOSPHODIESTER PHOSPHODIESTERASE GDPD5-RELATED"/>
    <property type="match status" value="1"/>
</dbReference>
<comment type="catalytic activity">
    <reaction evidence="7">
        <text>a sn-glycero-3-phosphodiester + H2O = an alcohol + sn-glycerol 3-phosphate + H(+)</text>
        <dbReference type="Rhea" id="RHEA:12969"/>
        <dbReference type="ChEBI" id="CHEBI:15377"/>
        <dbReference type="ChEBI" id="CHEBI:15378"/>
        <dbReference type="ChEBI" id="CHEBI:30879"/>
        <dbReference type="ChEBI" id="CHEBI:57597"/>
        <dbReference type="ChEBI" id="CHEBI:83408"/>
        <dbReference type="EC" id="3.1.4.46"/>
    </reaction>
</comment>
<evidence type="ECO:0000256" key="7">
    <source>
        <dbReference type="ARBA" id="ARBA00047512"/>
    </source>
</evidence>
<dbReference type="EMBL" id="CM035413">
    <property type="protein sequence ID" value="KAH7431594.1"/>
    <property type="molecule type" value="Genomic_DNA"/>
</dbReference>
<dbReference type="Gene3D" id="3.20.20.190">
    <property type="entry name" value="Phosphatidylinositol (PI) phosphodiesterase"/>
    <property type="match status" value="2"/>
</dbReference>
<evidence type="ECO:0000256" key="2">
    <source>
        <dbReference type="ARBA" id="ARBA00012247"/>
    </source>
</evidence>
<dbReference type="FunFam" id="3.20.20.190:FF:000011">
    <property type="entry name" value="Glycerophosphodiester phosphodiesterase GDPDL3"/>
    <property type="match status" value="1"/>
</dbReference>
<name>A0A8T2UE80_CERRI</name>
<dbReference type="Proteomes" id="UP000825935">
    <property type="component" value="Chromosome 8"/>
</dbReference>
<dbReference type="GO" id="GO:0006629">
    <property type="term" value="P:lipid metabolic process"/>
    <property type="evidence" value="ECO:0007669"/>
    <property type="project" value="InterPro"/>
</dbReference>
<keyword evidence="4" id="KW-0319">Glycerol metabolism</keyword>
<feature type="region of interest" description="Disordered" evidence="8">
    <location>
        <begin position="761"/>
        <end position="788"/>
    </location>
</feature>
<proteinExistence type="inferred from homology"/>
<evidence type="ECO:0000256" key="8">
    <source>
        <dbReference type="SAM" id="MobiDB-lite"/>
    </source>
</evidence>
<feature type="domain" description="GP-PDE" evidence="9">
    <location>
        <begin position="408"/>
        <end position="706"/>
    </location>
</feature>
<dbReference type="PROSITE" id="PS51704">
    <property type="entry name" value="GP_PDE"/>
    <property type="match status" value="2"/>
</dbReference>
<feature type="domain" description="GP-PDE" evidence="9">
    <location>
        <begin position="89"/>
        <end position="391"/>
    </location>
</feature>
<protein>
    <recommendedName>
        <fullName evidence="2">glycerophosphodiester phosphodiesterase</fullName>
        <ecNumber evidence="2">3.1.4.46</ecNumber>
    </recommendedName>
</protein>
<dbReference type="InterPro" id="IPR017946">
    <property type="entry name" value="PLC-like_Pdiesterase_TIM-brl"/>
</dbReference>
<keyword evidence="5" id="KW-0378">Hydrolase</keyword>
<evidence type="ECO:0000256" key="4">
    <source>
        <dbReference type="ARBA" id="ARBA00022798"/>
    </source>
</evidence>
<dbReference type="EMBL" id="CM035413">
    <property type="protein sequence ID" value="KAH7431591.1"/>
    <property type="molecule type" value="Genomic_DNA"/>
</dbReference>
<accession>A0A8T2UE80</accession>
<organism evidence="10 11">
    <name type="scientific">Ceratopteris richardii</name>
    <name type="common">Triangle waterfern</name>
    <dbReference type="NCBI Taxonomy" id="49495"/>
    <lineage>
        <taxon>Eukaryota</taxon>
        <taxon>Viridiplantae</taxon>
        <taxon>Streptophyta</taxon>
        <taxon>Embryophyta</taxon>
        <taxon>Tracheophyta</taxon>
        <taxon>Polypodiopsida</taxon>
        <taxon>Polypodiidae</taxon>
        <taxon>Polypodiales</taxon>
        <taxon>Pteridineae</taxon>
        <taxon>Pteridaceae</taxon>
        <taxon>Parkerioideae</taxon>
        <taxon>Ceratopteris</taxon>
    </lineage>
</organism>
<dbReference type="SUPFAM" id="SSF51695">
    <property type="entry name" value="PLC-like phosphodiesterases"/>
    <property type="match status" value="2"/>
</dbReference>
<reference evidence="10" key="1">
    <citation type="submission" date="2021-08" db="EMBL/GenBank/DDBJ databases">
        <title>WGS assembly of Ceratopteris richardii.</title>
        <authorList>
            <person name="Marchant D.B."/>
            <person name="Chen G."/>
            <person name="Jenkins J."/>
            <person name="Shu S."/>
            <person name="Leebens-Mack J."/>
            <person name="Grimwood J."/>
            <person name="Schmutz J."/>
            <person name="Soltis P."/>
            <person name="Soltis D."/>
            <person name="Chen Z.-H."/>
        </authorList>
    </citation>
    <scope>NUCLEOTIDE SEQUENCE</scope>
    <source>
        <strain evidence="10">Whitten #5841</strain>
        <tissue evidence="10">Leaf</tissue>
    </source>
</reference>